<comment type="caution">
    <text evidence="5">The sequence shown here is derived from an EMBL/GenBank/DDBJ whole genome shotgun (WGS) entry which is preliminary data.</text>
</comment>
<evidence type="ECO:0000259" key="4">
    <source>
        <dbReference type="Pfam" id="PF25576"/>
    </source>
</evidence>
<evidence type="ECO:0000313" key="6">
    <source>
        <dbReference type="Proteomes" id="UP000657918"/>
    </source>
</evidence>
<dbReference type="Proteomes" id="UP000657918">
    <property type="component" value="Unassembled WGS sequence"/>
</dbReference>
<dbReference type="AlphaFoldDB" id="A0A835MTZ5"/>
<evidence type="ECO:0000313" key="5">
    <source>
        <dbReference type="EMBL" id="KAF9678802.1"/>
    </source>
</evidence>
<proteinExistence type="predicted"/>
<dbReference type="OrthoDB" id="1919501at2759"/>
<dbReference type="GO" id="GO:0051603">
    <property type="term" value="P:proteolysis involved in protein catabolic process"/>
    <property type="evidence" value="ECO:0007669"/>
    <property type="project" value="TreeGrafter"/>
</dbReference>
<dbReference type="GO" id="GO:0008270">
    <property type="term" value="F:zinc ion binding"/>
    <property type="evidence" value="ECO:0007669"/>
    <property type="project" value="UniProtKB-KW"/>
</dbReference>
<organism evidence="5 6">
    <name type="scientific">Salix dunnii</name>
    <dbReference type="NCBI Taxonomy" id="1413687"/>
    <lineage>
        <taxon>Eukaryota</taxon>
        <taxon>Viridiplantae</taxon>
        <taxon>Streptophyta</taxon>
        <taxon>Embryophyta</taxon>
        <taxon>Tracheophyta</taxon>
        <taxon>Spermatophyta</taxon>
        <taxon>Magnoliopsida</taxon>
        <taxon>eudicotyledons</taxon>
        <taxon>Gunneridae</taxon>
        <taxon>Pentapetalae</taxon>
        <taxon>rosids</taxon>
        <taxon>fabids</taxon>
        <taxon>Malpighiales</taxon>
        <taxon>Salicaceae</taxon>
        <taxon>Saliceae</taxon>
        <taxon>Salix</taxon>
    </lineage>
</organism>
<feature type="domain" description="E3 ubiquitin-protein ligase RNF123/RKP TPR repeat" evidence="4">
    <location>
        <begin position="261"/>
        <end position="328"/>
    </location>
</feature>
<evidence type="ECO:0000256" key="2">
    <source>
        <dbReference type="ARBA" id="ARBA00022771"/>
    </source>
</evidence>
<keyword evidence="1" id="KW-0479">Metal-binding</keyword>
<reference evidence="5 6" key="1">
    <citation type="submission" date="2020-10" db="EMBL/GenBank/DDBJ databases">
        <title>Plant Genome Project.</title>
        <authorList>
            <person name="Zhang R.-G."/>
        </authorList>
    </citation>
    <scope>NUCLEOTIDE SEQUENCE [LARGE SCALE GENOMIC DNA]</scope>
    <source>
        <strain evidence="5">FAFU-HL-1</strain>
        <tissue evidence="5">Leaf</tissue>
    </source>
</reference>
<gene>
    <name evidence="5" type="ORF">SADUNF_Sadunf07G0074000</name>
</gene>
<keyword evidence="2" id="KW-0863">Zinc-finger</keyword>
<sequence>MMEVFKVQAQYNYSSLDKFIDVFLEFQESRLMFEHIINALSSGCKTTSLVLTECPYSGSYLYLAMVCHILQQKELMVLWWKSADFELLFEGFLSHKSPNKQDLQCMMPSVWWPSSGDDISNDERSMMLTTTTLLETINKVTFVVSYFNDMRILSADLKDLLLQSISVLVQYKDYLAVFESNEAATQRMPKALLSAFDNISWISVTNILLRLCKGSHFGFSKHGESLSSSSSPVVFQVLEFQQRKCSVIFDLSCNLAKVLESLRRHRHSPEKVNQGMILAPLVRIISNLLDARVGMECGQQNDVVGVFASMDCPDAVHCGFQYLLEYNWG</sequence>
<evidence type="ECO:0000256" key="1">
    <source>
        <dbReference type="ARBA" id="ARBA00022723"/>
    </source>
</evidence>
<keyword evidence="3" id="KW-0862">Zinc</keyword>
<evidence type="ECO:0000256" key="3">
    <source>
        <dbReference type="ARBA" id="ARBA00022833"/>
    </source>
</evidence>
<dbReference type="PANTHER" id="PTHR13363:SF5">
    <property type="entry name" value="E3 UBIQUITIN-PROTEIN LIGASE RNF123"/>
    <property type="match status" value="1"/>
</dbReference>
<dbReference type="InterPro" id="IPR045129">
    <property type="entry name" value="RNF123/RKP/RSPRY1"/>
</dbReference>
<dbReference type="InterPro" id="IPR057987">
    <property type="entry name" value="TPR_RNF123/RKP"/>
</dbReference>
<dbReference type="EMBL" id="JADGMS010000007">
    <property type="protein sequence ID" value="KAF9678802.1"/>
    <property type="molecule type" value="Genomic_DNA"/>
</dbReference>
<dbReference type="GO" id="GO:0005737">
    <property type="term" value="C:cytoplasm"/>
    <property type="evidence" value="ECO:0007669"/>
    <property type="project" value="TreeGrafter"/>
</dbReference>
<name>A0A835MTZ5_9ROSI</name>
<keyword evidence="6" id="KW-1185">Reference proteome</keyword>
<dbReference type="PANTHER" id="PTHR13363">
    <property type="entry name" value="RING FINGER AND SRY DOMAIN-CONTAINING"/>
    <property type="match status" value="1"/>
</dbReference>
<protein>
    <recommendedName>
        <fullName evidence="4">E3 ubiquitin-protein ligase RNF123/RKP TPR repeat domain-containing protein</fullName>
    </recommendedName>
</protein>
<accession>A0A835MTZ5</accession>
<dbReference type="GO" id="GO:0004842">
    <property type="term" value="F:ubiquitin-protein transferase activity"/>
    <property type="evidence" value="ECO:0007669"/>
    <property type="project" value="InterPro"/>
</dbReference>
<dbReference type="Pfam" id="PF25576">
    <property type="entry name" value="TPR_RNF123"/>
    <property type="match status" value="1"/>
</dbReference>